<protein>
    <submittedName>
        <fullName evidence="1">Uncharacterized protein</fullName>
    </submittedName>
</protein>
<dbReference type="Proteomes" id="UP000827872">
    <property type="component" value="Linkage Group LG08"/>
</dbReference>
<proteinExistence type="predicted"/>
<name>A0ACB8F8W4_9SAUR</name>
<dbReference type="EMBL" id="CM037621">
    <property type="protein sequence ID" value="KAH8001666.1"/>
    <property type="molecule type" value="Genomic_DNA"/>
</dbReference>
<accession>A0ACB8F8W4</accession>
<organism evidence="1 2">
    <name type="scientific">Sphaerodactylus townsendi</name>
    <dbReference type="NCBI Taxonomy" id="933632"/>
    <lineage>
        <taxon>Eukaryota</taxon>
        <taxon>Metazoa</taxon>
        <taxon>Chordata</taxon>
        <taxon>Craniata</taxon>
        <taxon>Vertebrata</taxon>
        <taxon>Euteleostomi</taxon>
        <taxon>Lepidosauria</taxon>
        <taxon>Squamata</taxon>
        <taxon>Bifurcata</taxon>
        <taxon>Gekkota</taxon>
        <taxon>Sphaerodactylidae</taxon>
        <taxon>Sphaerodactylus</taxon>
    </lineage>
</organism>
<evidence type="ECO:0000313" key="2">
    <source>
        <dbReference type="Proteomes" id="UP000827872"/>
    </source>
</evidence>
<gene>
    <name evidence="1" type="ORF">K3G42_013700</name>
</gene>
<reference evidence="1" key="1">
    <citation type="submission" date="2021-08" db="EMBL/GenBank/DDBJ databases">
        <title>The first chromosome-level gecko genome reveals the dynamic sex chromosomes of Neotropical dwarf geckos (Sphaerodactylidae: Sphaerodactylus).</title>
        <authorList>
            <person name="Pinto B.J."/>
            <person name="Keating S.E."/>
            <person name="Gamble T."/>
        </authorList>
    </citation>
    <scope>NUCLEOTIDE SEQUENCE</scope>
    <source>
        <strain evidence="1">TG3544</strain>
    </source>
</reference>
<keyword evidence="2" id="KW-1185">Reference proteome</keyword>
<sequence>MKMAKSQAREQMEELIRHCIFHFQEAMKYNTKFVFTYLDLAGMYAEAKRFQEAEETFQKVFAMAKLPCEEQQLLHFRYGRYQQLQKKSEAEAVKHYLNGMRIENESYQRERCRNYLKRLVENKMKKGAGDAKSFGILGFIHQLDGERQQAVECYERALEMDPDNEEHLSALSALRLSLQG</sequence>
<comment type="caution">
    <text evidence="1">The sequence shown here is derived from an EMBL/GenBank/DDBJ whole genome shotgun (WGS) entry which is preliminary data.</text>
</comment>
<evidence type="ECO:0000313" key="1">
    <source>
        <dbReference type="EMBL" id="KAH8001666.1"/>
    </source>
</evidence>